<dbReference type="SUPFAM" id="SSF103515">
    <property type="entry name" value="Autotransporter"/>
    <property type="match status" value="1"/>
</dbReference>
<dbReference type="RefSeq" id="WP_231690934.1">
    <property type="nucleotide sequence ID" value="NZ_CP036298.1"/>
</dbReference>
<feature type="compositionally biased region" description="Polar residues" evidence="1">
    <location>
        <begin position="77"/>
        <end position="92"/>
    </location>
</feature>
<keyword evidence="3" id="KW-1185">Reference proteome</keyword>
<dbReference type="InterPro" id="IPR036709">
    <property type="entry name" value="Autotransporte_beta_dom_sf"/>
</dbReference>
<sequence length="509" mass="55925">MDVSNRNRVVKTLTHAADGPAQFDRQPTCPATPAGNWLSQAVPRLACVMVTLLCASPAHAQLRSGGAQRERYRESPHQYSPSHTASDDSNAVRTASYSDDDYVIEDSYGPSALEAPYEEYDDYRELQPTPMRSTLASGCGCDSCQSGFSGGCDSLAPTCMTACQPGCGPLMSLWYRLSVRAEVPLYWRRAAGPPPLAVNSTDGSGDILLGNGPLDDQAQAGFRWTMSTWLGRDEQLGLMFRYWTAGDQDDIFGFDPTLFPTVSRPFIDTSGTPALQTVVIRAPGVSTGDMTVQTSSSVEGLDLTLKRRLYQDRFSRVDWLYGYQHVSIEEGMNISSNTRSLTAPLGSISITDDFQTQNDFHGISYGVMSTRRFANWKWEGLIRLGAGNLRRRVNLTGSTTTTSTAGASSTDSQGLLVRNTNNHPFDDDTFVVIPEVGLNAAWTIRPGFDFNIGYNYMMIPKVAQASHQVNDNLRVNLSDPLVGALDPEFKLETGQFWLHSLGFGFQLRY</sequence>
<dbReference type="Proteomes" id="UP000318017">
    <property type="component" value="Chromosome"/>
</dbReference>
<gene>
    <name evidence="2" type="ORF">Q31a_56060</name>
</gene>
<dbReference type="KEGG" id="ahel:Q31a_56060"/>
<evidence type="ECO:0000313" key="3">
    <source>
        <dbReference type="Proteomes" id="UP000318017"/>
    </source>
</evidence>
<accession>A0A518GF83</accession>
<dbReference type="AlphaFoldDB" id="A0A518GF83"/>
<feature type="region of interest" description="Disordered" evidence="1">
    <location>
        <begin position="64"/>
        <end position="92"/>
    </location>
</feature>
<dbReference type="Pfam" id="PF07585">
    <property type="entry name" value="BBP7"/>
    <property type="match status" value="1"/>
</dbReference>
<proteinExistence type="predicted"/>
<organism evidence="2 3">
    <name type="scientific">Aureliella helgolandensis</name>
    <dbReference type="NCBI Taxonomy" id="2527968"/>
    <lineage>
        <taxon>Bacteria</taxon>
        <taxon>Pseudomonadati</taxon>
        <taxon>Planctomycetota</taxon>
        <taxon>Planctomycetia</taxon>
        <taxon>Pirellulales</taxon>
        <taxon>Pirellulaceae</taxon>
        <taxon>Aureliella</taxon>
    </lineage>
</organism>
<evidence type="ECO:0000313" key="2">
    <source>
        <dbReference type="EMBL" id="QDV27218.1"/>
    </source>
</evidence>
<name>A0A518GF83_9BACT</name>
<reference evidence="2 3" key="1">
    <citation type="submission" date="2019-02" db="EMBL/GenBank/DDBJ databases">
        <title>Deep-cultivation of Planctomycetes and their phenomic and genomic characterization uncovers novel biology.</title>
        <authorList>
            <person name="Wiegand S."/>
            <person name="Jogler M."/>
            <person name="Boedeker C."/>
            <person name="Pinto D."/>
            <person name="Vollmers J."/>
            <person name="Rivas-Marin E."/>
            <person name="Kohn T."/>
            <person name="Peeters S.H."/>
            <person name="Heuer A."/>
            <person name="Rast P."/>
            <person name="Oberbeckmann S."/>
            <person name="Bunk B."/>
            <person name="Jeske O."/>
            <person name="Meyerdierks A."/>
            <person name="Storesund J.E."/>
            <person name="Kallscheuer N."/>
            <person name="Luecker S."/>
            <person name="Lage O.M."/>
            <person name="Pohl T."/>
            <person name="Merkel B.J."/>
            <person name="Hornburger P."/>
            <person name="Mueller R.-W."/>
            <person name="Bruemmer F."/>
            <person name="Labrenz M."/>
            <person name="Spormann A.M."/>
            <person name="Op den Camp H."/>
            <person name="Overmann J."/>
            <person name="Amann R."/>
            <person name="Jetten M.S.M."/>
            <person name="Mascher T."/>
            <person name="Medema M.H."/>
            <person name="Devos D.P."/>
            <person name="Kaster A.-K."/>
            <person name="Ovreas L."/>
            <person name="Rohde M."/>
            <person name="Galperin M.Y."/>
            <person name="Jogler C."/>
        </authorList>
    </citation>
    <scope>NUCLEOTIDE SEQUENCE [LARGE SCALE GENOMIC DNA]</scope>
    <source>
        <strain evidence="2 3">Q31a</strain>
    </source>
</reference>
<dbReference type="EMBL" id="CP036298">
    <property type="protein sequence ID" value="QDV27218.1"/>
    <property type="molecule type" value="Genomic_DNA"/>
</dbReference>
<protein>
    <submittedName>
        <fullName evidence="2">Uncharacterized protein</fullName>
    </submittedName>
</protein>
<dbReference type="InterPro" id="IPR011446">
    <property type="entry name" value="BBP7"/>
</dbReference>
<evidence type="ECO:0000256" key="1">
    <source>
        <dbReference type="SAM" id="MobiDB-lite"/>
    </source>
</evidence>